<dbReference type="InterPro" id="IPR008271">
    <property type="entry name" value="Ser/Thr_kinase_AS"/>
</dbReference>
<dbReference type="PANTHER" id="PTHR44329:SF288">
    <property type="entry name" value="MITOGEN-ACTIVATED PROTEIN KINASE KINASE KINASE 20"/>
    <property type="match status" value="1"/>
</dbReference>
<reference evidence="7" key="1">
    <citation type="journal article" date="2014" name="Proc. Natl. Acad. Sci. U.S.A.">
        <title>Extensive sampling of basidiomycete genomes demonstrates inadequacy of the white-rot/brown-rot paradigm for wood decay fungi.</title>
        <authorList>
            <person name="Riley R."/>
            <person name="Salamov A.A."/>
            <person name="Brown D.W."/>
            <person name="Nagy L.G."/>
            <person name="Floudas D."/>
            <person name="Held B.W."/>
            <person name="Levasseur A."/>
            <person name="Lombard V."/>
            <person name="Morin E."/>
            <person name="Otillar R."/>
            <person name="Lindquist E.A."/>
            <person name="Sun H."/>
            <person name="LaButti K.M."/>
            <person name="Schmutz J."/>
            <person name="Jabbour D."/>
            <person name="Luo H."/>
            <person name="Baker S.E."/>
            <person name="Pisabarro A.G."/>
            <person name="Walton J.D."/>
            <person name="Blanchette R.A."/>
            <person name="Henrissat B."/>
            <person name="Martin F."/>
            <person name="Cullen D."/>
            <person name="Hibbett D.S."/>
            <person name="Grigoriev I.V."/>
        </authorList>
    </citation>
    <scope>NUCLEOTIDE SEQUENCE [LARGE SCALE GENOMIC DNA]</scope>
    <source>
        <strain evidence="7">MUCL 33604</strain>
    </source>
</reference>
<keyword evidence="4" id="KW-0067">ATP-binding</keyword>
<dbReference type="InterPro" id="IPR011009">
    <property type="entry name" value="Kinase-like_dom_sf"/>
</dbReference>
<evidence type="ECO:0000256" key="1">
    <source>
        <dbReference type="ARBA" id="ARBA00022679"/>
    </source>
</evidence>
<evidence type="ECO:0000259" key="5">
    <source>
        <dbReference type="PROSITE" id="PS50011"/>
    </source>
</evidence>
<feature type="domain" description="Protein kinase" evidence="5">
    <location>
        <begin position="18"/>
        <end position="294"/>
    </location>
</feature>
<dbReference type="EMBL" id="KL197712">
    <property type="protein sequence ID" value="KDQ61870.1"/>
    <property type="molecule type" value="Genomic_DNA"/>
</dbReference>
<accession>A0A067Q6T9</accession>
<keyword evidence="7" id="KW-1185">Reference proteome</keyword>
<dbReference type="InterPro" id="IPR000719">
    <property type="entry name" value="Prot_kinase_dom"/>
</dbReference>
<protein>
    <recommendedName>
        <fullName evidence="5">Protein kinase domain-containing protein</fullName>
    </recommendedName>
</protein>
<dbReference type="SUPFAM" id="SSF56112">
    <property type="entry name" value="Protein kinase-like (PK-like)"/>
    <property type="match status" value="1"/>
</dbReference>
<evidence type="ECO:0000256" key="2">
    <source>
        <dbReference type="ARBA" id="ARBA00022741"/>
    </source>
</evidence>
<dbReference type="InParanoid" id="A0A067Q6T9"/>
<proteinExistence type="predicted"/>
<dbReference type="GO" id="GO:0004674">
    <property type="term" value="F:protein serine/threonine kinase activity"/>
    <property type="evidence" value="ECO:0007669"/>
    <property type="project" value="TreeGrafter"/>
</dbReference>
<keyword evidence="1" id="KW-0808">Transferase</keyword>
<dbReference type="PANTHER" id="PTHR44329">
    <property type="entry name" value="SERINE/THREONINE-PROTEIN KINASE TNNI3K-RELATED"/>
    <property type="match status" value="1"/>
</dbReference>
<dbReference type="GO" id="GO:0005524">
    <property type="term" value="F:ATP binding"/>
    <property type="evidence" value="ECO:0007669"/>
    <property type="project" value="UniProtKB-KW"/>
</dbReference>
<dbReference type="Gene3D" id="1.10.510.10">
    <property type="entry name" value="Transferase(Phosphotransferase) domain 1"/>
    <property type="match status" value="1"/>
</dbReference>
<sequence length="294" mass="33065">MTPPHSNKLLDLEPQLGSIDNFPHAQGSFSDVYKGLITEESVDVQVALKIFRVCDDERKNAVVFEHYRREVRAYERLHRNPHVAEVLGVATIGVKPALVTKWYENGDIAHYPHLNPHVSIHNLTLDLVQGLKSLHSNYPPIVHGDLKPSNILVDDDGHAILSDFGLAYTLDGTEFTTTDLAGSCRFMAPELLPTIIDDDSPPPVRTTRSDIWSLGCTIMQLITSKKPYCTRRLDSQVVLSIVNGTPPYTEADFLNAHIMSEADQCRNLWEVVGRCWEMDPARRPTIDEFESLIQ</sequence>
<gene>
    <name evidence="6" type="ORF">JAAARDRAFT_31351</name>
</gene>
<keyword evidence="2" id="KW-0547">Nucleotide-binding</keyword>
<dbReference type="Pfam" id="PF00069">
    <property type="entry name" value="Pkinase"/>
    <property type="match status" value="1"/>
</dbReference>
<evidence type="ECO:0000313" key="7">
    <source>
        <dbReference type="Proteomes" id="UP000027265"/>
    </source>
</evidence>
<dbReference type="PROSITE" id="PS50011">
    <property type="entry name" value="PROTEIN_KINASE_DOM"/>
    <property type="match status" value="1"/>
</dbReference>
<dbReference type="CDD" id="cd14014">
    <property type="entry name" value="STKc_PknB_like"/>
    <property type="match status" value="1"/>
</dbReference>
<dbReference type="STRING" id="933084.A0A067Q6T9"/>
<organism evidence="6 7">
    <name type="scientific">Jaapia argillacea MUCL 33604</name>
    <dbReference type="NCBI Taxonomy" id="933084"/>
    <lineage>
        <taxon>Eukaryota</taxon>
        <taxon>Fungi</taxon>
        <taxon>Dikarya</taxon>
        <taxon>Basidiomycota</taxon>
        <taxon>Agaricomycotina</taxon>
        <taxon>Agaricomycetes</taxon>
        <taxon>Agaricomycetidae</taxon>
        <taxon>Jaapiales</taxon>
        <taxon>Jaapiaceae</taxon>
        <taxon>Jaapia</taxon>
    </lineage>
</organism>
<keyword evidence="3" id="KW-0418">Kinase</keyword>
<dbReference type="OrthoDB" id="26722at2759"/>
<dbReference type="InterPro" id="IPR051681">
    <property type="entry name" value="Ser/Thr_Kinases-Pseudokinases"/>
</dbReference>
<evidence type="ECO:0000313" key="6">
    <source>
        <dbReference type="EMBL" id="KDQ61870.1"/>
    </source>
</evidence>
<evidence type="ECO:0000256" key="3">
    <source>
        <dbReference type="ARBA" id="ARBA00022777"/>
    </source>
</evidence>
<dbReference type="HOGENOM" id="CLU_000288_7_18_1"/>
<name>A0A067Q6T9_9AGAM</name>
<dbReference type="PROSITE" id="PS00108">
    <property type="entry name" value="PROTEIN_KINASE_ST"/>
    <property type="match status" value="1"/>
</dbReference>
<dbReference type="AlphaFoldDB" id="A0A067Q6T9"/>
<dbReference type="PIRSF" id="PIRSF000654">
    <property type="entry name" value="Integrin-linked_kinase"/>
    <property type="match status" value="1"/>
</dbReference>
<evidence type="ECO:0000256" key="4">
    <source>
        <dbReference type="ARBA" id="ARBA00022840"/>
    </source>
</evidence>
<dbReference type="SMART" id="SM00220">
    <property type="entry name" value="S_TKc"/>
    <property type="match status" value="1"/>
</dbReference>
<dbReference type="Proteomes" id="UP000027265">
    <property type="component" value="Unassembled WGS sequence"/>
</dbReference>